<gene>
    <name evidence="1" type="ORF">DSO57_1028188</name>
</gene>
<name>A0ACC2RG79_9FUNG</name>
<evidence type="ECO:0000313" key="1">
    <source>
        <dbReference type="EMBL" id="KAJ9049093.1"/>
    </source>
</evidence>
<sequence length="125" mass="13735">MEYTSPAIPSIIPKEPDRDKPKEPSKIAAETAQTVKEPAEPAKNATQTEELPEYFALSQDFEEDLVHQLVADNLYAIPACRRGRPQKTTANAVEVVSKPYAAQVQETCLQDSLKVSSNVPNLKGI</sequence>
<organism evidence="1 2">
    <name type="scientific">Entomophthora muscae</name>
    <dbReference type="NCBI Taxonomy" id="34485"/>
    <lineage>
        <taxon>Eukaryota</taxon>
        <taxon>Fungi</taxon>
        <taxon>Fungi incertae sedis</taxon>
        <taxon>Zoopagomycota</taxon>
        <taxon>Entomophthoromycotina</taxon>
        <taxon>Entomophthoromycetes</taxon>
        <taxon>Entomophthorales</taxon>
        <taxon>Entomophthoraceae</taxon>
        <taxon>Entomophthora</taxon>
    </lineage>
</organism>
<reference evidence="1" key="1">
    <citation type="submission" date="2022-04" db="EMBL/GenBank/DDBJ databases">
        <title>Genome of the entomopathogenic fungus Entomophthora muscae.</title>
        <authorList>
            <person name="Elya C."/>
            <person name="Lovett B.R."/>
            <person name="Lee E."/>
            <person name="Macias A.M."/>
            <person name="Hajek A.E."/>
            <person name="De Bivort B.L."/>
            <person name="Kasson M.T."/>
            <person name="De Fine Licht H.H."/>
            <person name="Stajich J.E."/>
        </authorList>
    </citation>
    <scope>NUCLEOTIDE SEQUENCE</scope>
    <source>
        <strain evidence="1">Berkeley</strain>
    </source>
</reference>
<dbReference type="EMBL" id="QTSX02007277">
    <property type="protein sequence ID" value="KAJ9049093.1"/>
    <property type="molecule type" value="Genomic_DNA"/>
</dbReference>
<protein>
    <submittedName>
        <fullName evidence="1">Uncharacterized protein</fullName>
    </submittedName>
</protein>
<keyword evidence="2" id="KW-1185">Reference proteome</keyword>
<accession>A0ACC2RG79</accession>
<comment type="caution">
    <text evidence="1">The sequence shown here is derived from an EMBL/GenBank/DDBJ whole genome shotgun (WGS) entry which is preliminary data.</text>
</comment>
<evidence type="ECO:0000313" key="2">
    <source>
        <dbReference type="Proteomes" id="UP001165960"/>
    </source>
</evidence>
<proteinExistence type="predicted"/>
<dbReference type="Proteomes" id="UP001165960">
    <property type="component" value="Unassembled WGS sequence"/>
</dbReference>